<dbReference type="EMBL" id="GDQN01003631">
    <property type="protein sequence ID" value="JAT87423.1"/>
    <property type="molecule type" value="Transcribed_RNA"/>
</dbReference>
<comment type="similarity">
    <text evidence="1">Belongs to the asteroid family.</text>
</comment>
<accession>A0A1E1WK91</accession>
<proteinExistence type="inferred from homology"/>
<dbReference type="InterPro" id="IPR039436">
    <property type="entry name" value="Asteroid_dom"/>
</dbReference>
<sequence>MGVRGLTTYINYNQDAILQKFFLHDINLVVDGHSLCAQLYGSLNCFSAFGGDYDKFASYTRNFFKNLRKCNVNPYVLFDGSLETRKLRTAFKRLRSKINGASRLDPVTQNSLKIFPLLLRDVFKEVLVEMKVPYTICEFEADDEIAAMARHLNCPVLSYDSDFFIYNVLYIPFNTLESKPQQIIEGDFKYYALECKIYKVENLTEHFGGLEQEMLPLLATLLGNDFVEKRVFNKFFSQLKMPKSKKKRNEQQRCIHGLFNWLQNETLDSAVAKIIGRLRKSQKHKVFAIIKKSLAGYSRTHCRSLKYFNIDDGVVSLEYNLEMPEESDKEDTDSLSGENNESSDDSSLEEEEEKVEEEEAIPLEDSLVLGLPDWIAEGVRNKTIPRSYLNLYTHHLHFCSPQAEDYTDEDSFLCTLPILRYAFDIMTDFSHENCIYVSRENDNSYKKIFVDIDYAVPRLLEIPYNELSNDQLNQYFFHFLKEKLPNFNMELIRSLPQNFQLYMIAILWWLAYCNVPLAHVHSLLLCYTMLEVIDEKTGTFRGHNFFNNKYSKKIQEFKKRNNFEIDVDETELFLNKNKVQYEDCLIAANVLLKHFEIDDSIRKKPKSYDIKRMHSFAQFQCCLYQFNCLNTLCREPLEPTKISKSYNGTFIYNIALKLEGQTNPLQYFEQYLKGATSVLMFYKSLLFVYNKCVKEMKLETVVWSGKKRRRRRKNAVEEEVNFIVKGFESEVVI</sequence>
<dbReference type="Gene3D" id="3.40.50.1010">
    <property type="entry name" value="5'-nuclease"/>
    <property type="match status" value="1"/>
</dbReference>
<protein>
    <recommendedName>
        <fullName evidence="3">Asteroid domain-containing protein</fullName>
    </recommendedName>
</protein>
<dbReference type="AlphaFoldDB" id="A0A1E1WK91"/>
<dbReference type="InterPro" id="IPR029060">
    <property type="entry name" value="PIN-like_dom_sf"/>
</dbReference>
<dbReference type="InterPro" id="IPR026832">
    <property type="entry name" value="Asteroid"/>
</dbReference>
<dbReference type="Pfam" id="PF12813">
    <property type="entry name" value="XPG_I_2"/>
    <property type="match status" value="1"/>
</dbReference>
<feature type="domain" description="Asteroid" evidence="3">
    <location>
        <begin position="129"/>
        <end position="208"/>
    </location>
</feature>
<evidence type="ECO:0000256" key="1">
    <source>
        <dbReference type="ARBA" id="ARBA00007398"/>
    </source>
</evidence>
<gene>
    <name evidence="4" type="ORF">g.6582</name>
</gene>
<feature type="compositionally biased region" description="Acidic residues" evidence="2">
    <location>
        <begin position="341"/>
        <end position="359"/>
    </location>
</feature>
<dbReference type="PANTHER" id="PTHR15665:SF1">
    <property type="entry name" value="PROTEIN ASTEROID HOMOLOG 1"/>
    <property type="match status" value="1"/>
</dbReference>
<organism evidence="4">
    <name type="scientific">Pectinophora gossypiella</name>
    <name type="common">Cotton pink bollworm</name>
    <name type="synonym">Depressaria gossypiella</name>
    <dbReference type="NCBI Taxonomy" id="13191"/>
    <lineage>
        <taxon>Eukaryota</taxon>
        <taxon>Metazoa</taxon>
        <taxon>Ecdysozoa</taxon>
        <taxon>Arthropoda</taxon>
        <taxon>Hexapoda</taxon>
        <taxon>Insecta</taxon>
        <taxon>Pterygota</taxon>
        <taxon>Neoptera</taxon>
        <taxon>Endopterygota</taxon>
        <taxon>Lepidoptera</taxon>
        <taxon>Glossata</taxon>
        <taxon>Ditrysia</taxon>
        <taxon>Gelechioidea</taxon>
        <taxon>Gelechiidae</taxon>
        <taxon>Apatetrinae</taxon>
        <taxon>Pectinophora</taxon>
    </lineage>
</organism>
<reference evidence="4" key="1">
    <citation type="submission" date="2015-09" db="EMBL/GenBank/DDBJ databases">
        <title>De novo assembly of Pectinophora gossypiella (Pink Bollworm) gut transcriptome.</title>
        <authorList>
            <person name="Tassone E.E."/>
        </authorList>
    </citation>
    <scope>NUCLEOTIDE SEQUENCE</scope>
</reference>
<dbReference type="CDD" id="cd18676">
    <property type="entry name" value="PIN_asteroid-like"/>
    <property type="match status" value="1"/>
</dbReference>
<feature type="region of interest" description="Disordered" evidence="2">
    <location>
        <begin position="323"/>
        <end position="359"/>
    </location>
</feature>
<dbReference type="OrthoDB" id="25987at2759"/>
<evidence type="ECO:0000313" key="4">
    <source>
        <dbReference type="EMBL" id="JAT87423.1"/>
    </source>
</evidence>
<dbReference type="PANTHER" id="PTHR15665">
    <property type="entry name" value="ASTEROID PROTEIN"/>
    <property type="match status" value="1"/>
</dbReference>
<feature type="compositionally biased region" description="Acidic residues" evidence="2">
    <location>
        <begin position="323"/>
        <end position="333"/>
    </location>
</feature>
<evidence type="ECO:0000259" key="3">
    <source>
        <dbReference type="Pfam" id="PF12813"/>
    </source>
</evidence>
<name>A0A1E1WK91_PECGO</name>
<dbReference type="SUPFAM" id="SSF88723">
    <property type="entry name" value="PIN domain-like"/>
    <property type="match status" value="1"/>
</dbReference>
<evidence type="ECO:0000256" key="2">
    <source>
        <dbReference type="SAM" id="MobiDB-lite"/>
    </source>
</evidence>